<organism evidence="1 2">
    <name type="scientific">Streptomyces chisholmiae</name>
    <dbReference type="NCBI Taxonomy" id="3075540"/>
    <lineage>
        <taxon>Bacteria</taxon>
        <taxon>Bacillati</taxon>
        <taxon>Actinomycetota</taxon>
        <taxon>Actinomycetes</taxon>
        <taxon>Kitasatosporales</taxon>
        <taxon>Streptomycetaceae</taxon>
        <taxon>Streptomyces</taxon>
    </lineage>
</organism>
<dbReference type="EMBL" id="JAVREO010000029">
    <property type="protein sequence ID" value="MDT0270610.1"/>
    <property type="molecule type" value="Genomic_DNA"/>
</dbReference>
<dbReference type="Proteomes" id="UP001183410">
    <property type="component" value="Unassembled WGS sequence"/>
</dbReference>
<name>A0ABU2K033_9ACTN</name>
<proteinExistence type="predicted"/>
<dbReference type="RefSeq" id="WP_311670674.1">
    <property type="nucleotide sequence ID" value="NZ_JAVREO010000029.1"/>
</dbReference>
<keyword evidence="2" id="KW-1185">Reference proteome</keyword>
<comment type="caution">
    <text evidence="1">The sequence shown here is derived from an EMBL/GenBank/DDBJ whole genome shotgun (WGS) entry which is preliminary data.</text>
</comment>
<evidence type="ECO:0000313" key="2">
    <source>
        <dbReference type="Proteomes" id="UP001183410"/>
    </source>
</evidence>
<sequence>MTGHRCPRTCHRCPDLDGDVMPGCMGTAANQGGPDTARLLTWCTCSVGLTLPQEDNLALRVAQLEARLAELADQL</sequence>
<accession>A0ABU2K033</accession>
<protein>
    <submittedName>
        <fullName evidence="1">Uncharacterized protein</fullName>
    </submittedName>
</protein>
<reference evidence="2" key="1">
    <citation type="submission" date="2023-07" db="EMBL/GenBank/DDBJ databases">
        <title>30 novel species of actinomycetes from the DSMZ collection.</title>
        <authorList>
            <person name="Nouioui I."/>
        </authorList>
    </citation>
    <scope>NUCLEOTIDE SEQUENCE [LARGE SCALE GENOMIC DNA]</scope>
    <source>
        <strain evidence="2">DSM 44915</strain>
    </source>
</reference>
<gene>
    <name evidence="1" type="ORF">RM844_30490</name>
</gene>
<evidence type="ECO:0000313" key="1">
    <source>
        <dbReference type="EMBL" id="MDT0270610.1"/>
    </source>
</evidence>